<keyword evidence="1" id="KW-1133">Transmembrane helix</keyword>
<keyword evidence="3" id="KW-1185">Reference proteome</keyword>
<keyword evidence="1" id="KW-0812">Transmembrane</keyword>
<protein>
    <submittedName>
        <fullName evidence="2">Uncharacterized protein</fullName>
    </submittedName>
</protein>
<gene>
    <name evidence="2" type="ORF">HC246_08590</name>
</gene>
<accession>A0ABX1LSQ5</accession>
<name>A0ABX1LSQ5_9CYAN</name>
<comment type="caution">
    <text evidence="2">The sequence shown here is derived from an EMBL/GenBank/DDBJ whole genome shotgun (WGS) entry which is preliminary data.</text>
</comment>
<sequence>MSGYKYFILHLTKSGQERLGFSGDSISVWDYSNDEEATKLDGRLWYKARLAYQGKTIYVQIRHDEIQAVETGYISTGSNSSNCFIATACSANVGELITLYYFRDKYLINFMLGKKFIKLYYTFSPAIADVIRDSPILKKITRWLFIKPIVFVLSLFFRSKRNH</sequence>
<organism evidence="2 3">
    <name type="scientific">Pseudanabaena yagii GIHE-NHR1</name>
    <dbReference type="NCBI Taxonomy" id="2722753"/>
    <lineage>
        <taxon>Bacteria</taxon>
        <taxon>Bacillati</taxon>
        <taxon>Cyanobacteriota</taxon>
        <taxon>Cyanophyceae</taxon>
        <taxon>Pseudanabaenales</taxon>
        <taxon>Pseudanabaenaceae</taxon>
        <taxon>Pseudanabaena</taxon>
        <taxon>Pseudanabaena yagii</taxon>
    </lineage>
</organism>
<dbReference type="EMBL" id="JAAVJL010000001">
    <property type="protein sequence ID" value="NMF58080.1"/>
    <property type="molecule type" value="Genomic_DNA"/>
</dbReference>
<reference evidence="2 3" key="1">
    <citation type="submission" date="2020-03" db="EMBL/GenBank/DDBJ databases">
        <title>Draft Genome Sequence of 2-Methylisoborneol Producing Pseudanabaena yagii Strain GIHE-NHR1 Isolated from North Han River in South Korea.</title>
        <authorList>
            <person name="Jeong J."/>
        </authorList>
    </citation>
    <scope>NUCLEOTIDE SEQUENCE [LARGE SCALE GENOMIC DNA]</scope>
    <source>
        <strain evidence="2 3">GIHE-NHR1</strain>
    </source>
</reference>
<dbReference type="InterPro" id="IPR049886">
    <property type="entry name" value="CFI_box_CTERM_dom"/>
</dbReference>
<dbReference type="Proteomes" id="UP000738376">
    <property type="component" value="Unassembled WGS sequence"/>
</dbReference>
<proteinExistence type="predicted"/>
<dbReference type="RefSeq" id="WP_169363022.1">
    <property type="nucleotide sequence ID" value="NZ_JAAVJL010000001.1"/>
</dbReference>
<evidence type="ECO:0000313" key="3">
    <source>
        <dbReference type="Proteomes" id="UP000738376"/>
    </source>
</evidence>
<evidence type="ECO:0000256" key="1">
    <source>
        <dbReference type="SAM" id="Phobius"/>
    </source>
</evidence>
<feature type="transmembrane region" description="Helical" evidence="1">
    <location>
        <begin position="140"/>
        <end position="157"/>
    </location>
</feature>
<keyword evidence="1" id="KW-0472">Membrane</keyword>
<dbReference type="NCBIfam" id="NF041770">
    <property type="entry name" value="CFI_box_CTERM"/>
    <property type="match status" value="1"/>
</dbReference>
<evidence type="ECO:0000313" key="2">
    <source>
        <dbReference type="EMBL" id="NMF58080.1"/>
    </source>
</evidence>